<organism evidence="1 2">
    <name type="scientific">Vagococcus fluvialis</name>
    <dbReference type="NCBI Taxonomy" id="2738"/>
    <lineage>
        <taxon>Bacteria</taxon>
        <taxon>Bacillati</taxon>
        <taxon>Bacillota</taxon>
        <taxon>Bacilli</taxon>
        <taxon>Lactobacillales</taxon>
        <taxon>Enterococcaceae</taxon>
        <taxon>Vagococcus</taxon>
    </lineage>
</organism>
<dbReference type="AlphaFoldDB" id="A0A7X6D7Y0"/>
<sequence length="102" mass="12243">MIIDEKATTKKLYRYKRSSLYFDFSKFILLIDIEDSSVNLRKDLKKVFKNNYLLYYEKKLISQKWQIDSQFAIDMFCSIALTFLESSIKNQNQEQMKQNTAC</sequence>
<evidence type="ECO:0000313" key="1">
    <source>
        <dbReference type="EMBL" id="NKC67485.1"/>
    </source>
</evidence>
<proteinExistence type="predicted"/>
<dbReference type="Proteomes" id="UP000521358">
    <property type="component" value="Unassembled WGS sequence"/>
</dbReference>
<comment type="caution">
    <text evidence="1">The sequence shown here is derived from an EMBL/GenBank/DDBJ whole genome shotgun (WGS) entry which is preliminary data.</text>
</comment>
<name>A0A7X6D7Y0_9ENTE</name>
<dbReference type="RefSeq" id="WP_167806676.1">
    <property type="nucleotide sequence ID" value="NZ_JAAVMB010000004.1"/>
</dbReference>
<evidence type="ECO:0000313" key="2">
    <source>
        <dbReference type="Proteomes" id="UP000521358"/>
    </source>
</evidence>
<protein>
    <submittedName>
        <fullName evidence="1">Uncharacterized protein</fullName>
    </submittedName>
</protein>
<reference evidence="1 2" key="1">
    <citation type="submission" date="2020-03" db="EMBL/GenBank/DDBJ databases">
        <title>Bacterial samples isolated from urine from healthy bovine heifers (Gyr breed).</title>
        <authorList>
            <person name="Giannattasio-Ferraz S."/>
            <person name="Maskeri L."/>
            <person name="Penido A."/>
            <person name="Barbosa-Stancioli E.F."/>
            <person name="Putonti C."/>
        </authorList>
    </citation>
    <scope>NUCLEOTIDE SEQUENCE [LARGE SCALE GENOMIC DNA]</scope>
    <source>
        <strain evidence="1 2">UFMG-H7</strain>
    </source>
</reference>
<gene>
    <name evidence="1" type="ORF">HED35_05245</name>
</gene>
<dbReference type="EMBL" id="JAAVMB010000004">
    <property type="protein sequence ID" value="NKC67485.1"/>
    <property type="molecule type" value="Genomic_DNA"/>
</dbReference>
<accession>A0A7X6D7Y0</accession>